<feature type="region of interest" description="Disordered" evidence="1">
    <location>
        <begin position="182"/>
        <end position="206"/>
    </location>
</feature>
<evidence type="ECO:0008006" key="4">
    <source>
        <dbReference type="Google" id="ProtNLM"/>
    </source>
</evidence>
<organism evidence="2 3">
    <name type="scientific">Halomicrobium mukohataei</name>
    <dbReference type="NCBI Taxonomy" id="57705"/>
    <lineage>
        <taxon>Archaea</taxon>
        <taxon>Methanobacteriati</taxon>
        <taxon>Methanobacteriota</taxon>
        <taxon>Stenosarchaea group</taxon>
        <taxon>Halobacteria</taxon>
        <taxon>Halobacteriales</taxon>
        <taxon>Haloarculaceae</taxon>
        <taxon>Halomicrobium</taxon>
    </lineage>
</organism>
<sequence>MVEPSRRECLAAIAGGTVAALAGCQWNAETSDEQPGDGRERVTEYEVASVRNPDGKALFTEGETLPTPRETDDRPRVYGHTYLTSGDDLDDVTFAETSEARTLASFAEATALDGEESVYLFTTAIRACSEVRLQWVEIDASGPSAQFCRTLRPADVECRATAYETTGFAIRFPFAGDRFSGHGAGTSSSCGRPPRPEPFDPTEGAP</sequence>
<evidence type="ECO:0000313" key="2">
    <source>
        <dbReference type="EMBL" id="NLV08661.1"/>
    </source>
</evidence>
<dbReference type="RefSeq" id="WP_170092649.1">
    <property type="nucleotide sequence ID" value="NZ_WOYG01000001.1"/>
</dbReference>
<evidence type="ECO:0000256" key="1">
    <source>
        <dbReference type="SAM" id="MobiDB-lite"/>
    </source>
</evidence>
<accession>A0A847UCK9</accession>
<protein>
    <recommendedName>
        <fullName evidence="4">Lipoprotein</fullName>
    </recommendedName>
</protein>
<dbReference type="PROSITE" id="PS51257">
    <property type="entry name" value="PROKAR_LIPOPROTEIN"/>
    <property type="match status" value="1"/>
</dbReference>
<comment type="caution">
    <text evidence="2">The sequence shown here is derived from an EMBL/GenBank/DDBJ whole genome shotgun (WGS) entry which is preliminary data.</text>
</comment>
<reference evidence="2" key="1">
    <citation type="submission" date="2019-12" db="EMBL/GenBank/DDBJ databases">
        <title>Whole-genome sequence of Halomicrobium mukohataei pws1.</title>
        <authorList>
            <person name="Verma D.K."/>
            <person name="Gopal K."/>
            <person name="Prasad E.S."/>
        </authorList>
    </citation>
    <scope>NUCLEOTIDE SEQUENCE</scope>
    <source>
        <strain evidence="2">Pws1</strain>
    </source>
</reference>
<gene>
    <name evidence="2" type="ORF">GOC74_01745</name>
</gene>
<dbReference type="EMBL" id="WOYG01000001">
    <property type="protein sequence ID" value="NLV08661.1"/>
    <property type="molecule type" value="Genomic_DNA"/>
</dbReference>
<dbReference type="Proteomes" id="UP000608662">
    <property type="component" value="Unassembled WGS sequence"/>
</dbReference>
<dbReference type="OrthoDB" id="242771at2157"/>
<dbReference type="AlphaFoldDB" id="A0A847UCK9"/>
<name>A0A847UCK9_9EURY</name>
<evidence type="ECO:0000313" key="3">
    <source>
        <dbReference type="Proteomes" id="UP000608662"/>
    </source>
</evidence>
<proteinExistence type="predicted"/>